<protein>
    <submittedName>
        <fullName evidence="1">DUF6119 family protein</fullName>
    </submittedName>
</protein>
<dbReference type="EMBL" id="CP159290">
    <property type="protein sequence ID" value="XCH30668.1"/>
    <property type="molecule type" value="Genomic_DNA"/>
</dbReference>
<dbReference type="Pfam" id="PF19614">
    <property type="entry name" value="DUF6119"/>
    <property type="match status" value="1"/>
</dbReference>
<dbReference type="InterPro" id="IPR026487">
    <property type="entry name" value="CHP04141"/>
</dbReference>
<dbReference type="AlphaFoldDB" id="A0AAU8G3E1"/>
<gene>
    <name evidence="1" type="ORF">ABRQ22_03010</name>
</gene>
<proteinExistence type="predicted"/>
<accession>A0AAU8G3E1</accession>
<reference evidence="1" key="1">
    <citation type="submission" date="2024-06" db="EMBL/GenBank/DDBJ databases">
        <title>Complete genome sequence of the cellulolytic actinobacterium, Cellulosimicrobium ES-005.</title>
        <authorList>
            <person name="Matthews C.T."/>
            <person name="Underwood K.D."/>
            <person name="Ghanchi K.M."/>
            <person name="Fields S.D."/>
            <person name="Gardner S.G."/>
        </authorList>
    </citation>
    <scope>NUCLEOTIDE SEQUENCE</scope>
    <source>
        <strain evidence="1">ES-005</strain>
    </source>
</reference>
<evidence type="ECO:0000313" key="1">
    <source>
        <dbReference type="EMBL" id="XCH30668.1"/>
    </source>
</evidence>
<dbReference type="NCBIfam" id="TIGR04141">
    <property type="entry name" value="TIGR04141 family sporadically distributed protein"/>
    <property type="match status" value="1"/>
</dbReference>
<sequence>MRVTLYLLRDETPLARSVLRRSDEYEEVPLSEPTDPDTHWELYTRQASSDPVSWLAPLHGILARGATIDLRGTSAGAVLLVGTVGRVFAVTFGTGFHAIDPRLVEPDFGLRVAANSVNPKKVTQAEARGLGRDSRNAVSSVPVPNEMFALRLVTDEEWIRRFAGQCFDPSFALSLNGADSLRMTIESENLQTLPSTLVRALERFESTDYRDHYPYFDNFRRLAPTDPRISTLETRLADELRTRPTDLGFAAPDELNFYTIDGFQIARGRRSVTLDDLAPESVFDALDTIEGWDDPLSKVWVSALLETGEWSARRPLKSYVVGDVLLDNDGSRERFVTTAGNWFHVAEDFAQQIDSLIAAIPDCTASLGLPEWNATWLKANIEGNYGEERYNRHAAATCGYVLLDRQLYHGSAGERVEISDLLTARRELVCVKRLDGSATMVHLFEQGAVSAALLQRTELYRARVLDELAKVSPTSDFGSTTDWTVIFAVATKKAGPLSETLPFFARASLIANAQDIRDRGYKVSLARIDMVEEEEDTGDTSE</sequence>
<organism evidence="1">
    <name type="scientific">Cellulosimicrobium sp. ES-005</name>
    <dbReference type="NCBI Taxonomy" id="3163031"/>
    <lineage>
        <taxon>Bacteria</taxon>
        <taxon>Bacillati</taxon>
        <taxon>Actinomycetota</taxon>
        <taxon>Actinomycetes</taxon>
        <taxon>Micrococcales</taxon>
        <taxon>Promicromonosporaceae</taxon>
        <taxon>Cellulosimicrobium</taxon>
    </lineage>
</organism>
<dbReference type="RefSeq" id="WP_353708523.1">
    <property type="nucleotide sequence ID" value="NZ_CP159290.1"/>
</dbReference>
<name>A0AAU8G3E1_9MICO</name>